<reference evidence="1" key="1">
    <citation type="submission" date="2022-06" db="EMBL/GenBank/DDBJ databases">
        <title>Genome Sequence of Candolleomyces eurysporus.</title>
        <authorList>
            <person name="Buettner E."/>
        </authorList>
    </citation>
    <scope>NUCLEOTIDE SEQUENCE</scope>
    <source>
        <strain evidence="1">VTCC 930004</strain>
    </source>
</reference>
<comment type="caution">
    <text evidence="1">The sequence shown here is derived from an EMBL/GenBank/DDBJ whole genome shotgun (WGS) entry which is preliminary data.</text>
</comment>
<dbReference type="AlphaFoldDB" id="A0A9W8MGD7"/>
<evidence type="ECO:0000313" key="1">
    <source>
        <dbReference type="EMBL" id="KAJ2929706.1"/>
    </source>
</evidence>
<keyword evidence="2" id="KW-1185">Reference proteome</keyword>
<organism evidence="1 2">
    <name type="scientific">Candolleomyces eurysporus</name>
    <dbReference type="NCBI Taxonomy" id="2828524"/>
    <lineage>
        <taxon>Eukaryota</taxon>
        <taxon>Fungi</taxon>
        <taxon>Dikarya</taxon>
        <taxon>Basidiomycota</taxon>
        <taxon>Agaricomycotina</taxon>
        <taxon>Agaricomycetes</taxon>
        <taxon>Agaricomycetidae</taxon>
        <taxon>Agaricales</taxon>
        <taxon>Agaricineae</taxon>
        <taxon>Psathyrellaceae</taxon>
        <taxon>Candolleomyces</taxon>
    </lineage>
</organism>
<gene>
    <name evidence="1" type="ORF">H1R20_g7403</name>
</gene>
<name>A0A9W8MGD7_9AGAR</name>
<feature type="non-terminal residue" evidence="1">
    <location>
        <position position="151"/>
    </location>
</feature>
<proteinExistence type="predicted"/>
<sequence length="151" mass="16902">MEGKRPWDLLASFFIRIDTNASGASDPFKHFTSLRLSLPEVYEGISWDNEVEDSEVPDLGAPFGFCPDTLLGGLTQFTVTQCDRTVSALLALLRWRTKVESLMIGDASRDGDNDDEEPSSNFLSELVDKGVLLPVLKVLRLRNVDRNHIVY</sequence>
<evidence type="ECO:0000313" key="2">
    <source>
        <dbReference type="Proteomes" id="UP001140091"/>
    </source>
</evidence>
<accession>A0A9W8MGD7</accession>
<dbReference type="Proteomes" id="UP001140091">
    <property type="component" value="Unassembled WGS sequence"/>
</dbReference>
<protein>
    <submittedName>
        <fullName evidence="1">Uncharacterized protein</fullName>
    </submittedName>
</protein>
<dbReference type="EMBL" id="JANBPK010000861">
    <property type="protein sequence ID" value="KAJ2929706.1"/>
    <property type="molecule type" value="Genomic_DNA"/>
</dbReference>